<gene>
    <name evidence="3" type="ORF">MNBD_IGNAVI01-1860</name>
</gene>
<dbReference type="Gene3D" id="2.60.120.260">
    <property type="entry name" value="Galactose-binding domain-like"/>
    <property type="match status" value="3"/>
</dbReference>
<dbReference type="EMBL" id="UOGD01000297">
    <property type="protein sequence ID" value="VAX25382.1"/>
    <property type="molecule type" value="Genomic_DNA"/>
</dbReference>
<dbReference type="EC" id="3.2.1.40" evidence="3"/>
<dbReference type="GO" id="GO:0030596">
    <property type="term" value="F:alpha-L-rhamnosidase activity"/>
    <property type="evidence" value="ECO:0007669"/>
    <property type="project" value="UniProtKB-EC"/>
</dbReference>
<feature type="non-terminal residue" evidence="3">
    <location>
        <position position="579"/>
    </location>
</feature>
<keyword evidence="3" id="KW-0326">Glycosidase</keyword>
<dbReference type="Gene3D" id="2.60.40.10">
    <property type="entry name" value="Immunoglobulins"/>
    <property type="match status" value="1"/>
</dbReference>
<dbReference type="Pfam" id="PF05592">
    <property type="entry name" value="Bac_rhamnosid"/>
    <property type="match status" value="1"/>
</dbReference>
<dbReference type="Pfam" id="PF25788">
    <property type="entry name" value="Ig_Rha78A_N"/>
    <property type="match status" value="1"/>
</dbReference>
<reference evidence="3" key="1">
    <citation type="submission" date="2018-06" db="EMBL/GenBank/DDBJ databases">
        <authorList>
            <person name="Zhirakovskaya E."/>
        </authorList>
    </citation>
    <scope>NUCLEOTIDE SEQUENCE</scope>
</reference>
<dbReference type="PANTHER" id="PTHR33307:SF6">
    <property type="entry name" value="ALPHA-RHAMNOSIDASE (EUROFUNG)-RELATED"/>
    <property type="match status" value="1"/>
</dbReference>
<dbReference type="AlphaFoldDB" id="A0A3B1CB27"/>
<dbReference type="PANTHER" id="PTHR33307">
    <property type="entry name" value="ALPHA-RHAMNOSIDASE (EUROFUNG)"/>
    <property type="match status" value="1"/>
</dbReference>
<keyword evidence="3" id="KW-0378">Hydrolase</keyword>
<dbReference type="InterPro" id="IPR016007">
    <property type="entry name" value="Alpha_rhamnosid"/>
</dbReference>
<dbReference type="InterPro" id="IPR008902">
    <property type="entry name" value="Rhamnosid_concanavalin"/>
</dbReference>
<dbReference type="Pfam" id="PF08531">
    <property type="entry name" value="Bac_rhamnosid_N"/>
    <property type="match status" value="1"/>
</dbReference>
<name>A0A3B1CB27_9ZZZZ</name>
<feature type="domain" description="Bacterial alpha-L-rhamnosidase N-terminal" evidence="2">
    <location>
        <begin position="342"/>
        <end position="511"/>
    </location>
</feature>
<evidence type="ECO:0000259" key="2">
    <source>
        <dbReference type="Pfam" id="PF08531"/>
    </source>
</evidence>
<dbReference type="InterPro" id="IPR008979">
    <property type="entry name" value="Galactose-bd-like_sf"/>
</dbReference>
<dbReference type="InterPro" id="IPR013737">
    <property type="entry name" value="Bac_rhamnosid_N"/>
</dbReference>
<proteinExistence type="predicted"/>
<organism evidence="3">
    <name type="scientific">hydrothermal vent metagenome</name>
    <dbReference type="NCBI Taxonomy" id="652676"/>
    <lineage>
        <taxon>unclassified sequences</taxon>
        <taxon>metagenomes</taxon>
        <taxon>ecological metagenomes</taxon>
    </lineage>
</organism>
<evidence type="ECO:0000259" key="1">
    <source>
        <dbReference type="Pfam" id="PF05592"/>
    </source>
</evidence>
<accession>A0A3B1CB27</accession>
<dbReference type="PROSITE" id="PS51257">
    <property type="entry name" value="PROKAR_LIPOPROTEIN"/>
    <property type="match status" value="1"/>
</dbReference>
<dbReference type="InterPro" id="IPR013783">
    <property type="entry name" value="Ig-like_fold"/>
</dbReference>
<dbReference type="SUPFAM" id="SSF49785">
    <property type="entry name" value="Galactose-binding domain-like"/>
    <property type="match status" value="1"/>
</dbReference>
<protein>
    <submittedName>
        <fullName evidence="3">Alpha-L-rhamnosidase</fullName>
        <ecNumber evidence="3">3.2.1.40</ecNumber>
    </submittedName>
</protein>
<evidence type="ECO:0000313" key="3">
    <source>
        <dbReference type="EMBL" id="VAX25382.1"/>
    </source>
</evidence>
<feature type="domain" description="Alpha-L-rhamnosidase concanavalin-like" evidence="1">
    <location>
        <begin position="523"/>
        <end position="579"/>
    </location>
</feature>
<sequence length="579" mass="66131">MKKSSLLTALILLLSVMIFSSCSVKRNEFDAPKNLRIEYKHNPLGIDVMKPRFFWEVNDSRRGAEQTAYQILVSSSLDKLDEEKADVWNSDKVESDQSAHVVYDGPKLRSRKTYYWKVRTWDDSGKASGYSAPANWEMGILSEDEWKAEWIGQPLVSNVEENENKWKWTEWFWHPNENGINKPVYFRKKVIIPSNKKVTSALVRMTADNIFTLYINDAKIGSGQSWQTVYDFDVTDKMKSKSIIAIQAANTAGNVCGLLFSLKIKFDDGSEMYVGADKLTKDWKTTNKKSSDWTKLSFNDSKWGKIKLLGDYETSSWEKIDDENPYIAPRPVLVRDEIKINKSIDRARVYVTGLGGYVMYVNGERVGDDVFTPGWTHYPKRIQYQTYDVGNMLHKGENAIGAVLGNLWWSGGLGWRGSITYSNGPLRFLMQLVVDYDDGSSQTFITSKEWKTHLAPIIKTTIYDGETYDAREEEAGWNKTDFDDSKWRQAIVLEPEKGKLVAQQGPPLRVTKEIKPVKITSPSEGVYIVDMGQNFAGWAKLKVKGEKGTRVQLRFAETLKPDGNVYRENLRKAKATDVY</sequence>